<keyword evidence="3" id="KW-1185">Reference proteome</keyword>
<feature type="compositionally biased region" description="Basic and acidic residues" evidence="1">
    <location>
        <begin position="790"/>
        <end position="802"/>
    </location>
</feature>
<proteinExistence type="predicted"/>
<sequence length="824" mass="91153">MSPSLPASGINSRLRQAEYLRPAMKPSTALTPREIHQMKPAIAQQPIYLDYETSQVVEERAYTQLSVEEHLSLGPPLLKPARPPKYAQLQYNAPSSHRTVEKRSVSLPQHPARQGHVALNIAGRRVVSMPEVSTPTQRSVHARLSSAASHSRNTTFSDVSTMSITSNGSTYYSPSDSLRVPPSDLPQTPSPPSSPESVLFINNNLAHSNKKILHQEFSDTEAPAPNWRSWTASPPKPIPALHGPLSLPYARCPSGAEGTIVEGEDLTRMIWGLEPGDHSGSDTTMKHTTTNPSQRQVDEAKRPRTASGGSKEEQSGKSAHPIVSSQASVRMDDTRSEIILRDALPHGPRSGHEQSIPGHPDFASQSRPQEDHPATALLKPSAPIFVPRSPPGLCPSAKKLESTHVLAPKQARRMSAMEIAQRYRQTQAQPSSDRRPPSPEWTSNFCPYLEPISAVPTFTTRSRPVRHGFDDIYLPKIAPPIQHERQRADSEQSYREPDFDDYVGAERLVYEQEYRPYYDQYDIPQSPPMAHRPLPPVIGSHRDEPGGASHTLRYATDNLSRSPAASRRSYFPRHEPEMDLSLVVMRSPSSHRSPKPPGPPPNTPLPSLPARGLRRISQEYLTRLPSGESSVSEDPIMQTVVHAQPRSVPMARLMQRRLSAVPEELEDTSIHAERPPSPTRMPRPLRTSTVLRQPLPPSAQPSWRAKTKMPVHDDGDDDKANVLARIAMRSRRVVLVEEDDDPYRWGPVASNGPSSLERDKSKRVPLTAVGNLSRSASAVSSVLGDTATESDTKENPEAEHMKAKPKKNKVRGGRKVRSKKAANK</sequence>
<feature type="compositionally biased region" description="Polar residues" evidence="1">
    <location>
        <begin position="281"/>
        <end position="295"/>
    </location>
</feature>
<feature type="compositionally biased region" description="Pro residues" evidence="1">
    <location>
        <begin position="595"/>
        <end position="607"/>
    </location>
</feature>
<reference evidence="2 3" key="1">
    <citation type="journal article" date="2019" name="New Phytol.">
        <title>Comparative genomics reveals unique wood-decay strategies and fruiting body development in the Schizophyllaceae.</title>
        <authorList>
            <person name="Almasi E."/>
            <person name="Sahu N."/>
            <person name="Krizsan K."/>
            <person name="Balint B."/>
            <person name="Kovacs G.M."/>
            <person name="Kiss B."/>
            <person name="Cseklye J."/>
            <person name="Drula E."/>
            <person name="Henrissat B."/>
            <person name="Nagy I."/>
            <person name="Chovatia M."/>
            <person name="Adam C."/>
            <person name="LaButti K."/>
            <person name="Lipzen A."/>
            <person name="Riley R."/>
            <person name="Grigoriev I.V."/>
            <person name="Nagy L.G."/>
        </authorList>
    </citation>
    <scope>NUCLEOTIDE SEQUENCE [LARGE SCALE GENOMIC DNA]</scope>
    <source>
        <strain evidence="2 3">NL-1724</strain>
    </source>
</reference>
<evidence type="ECO:0000313" key="3">
    <source>
        <dbReference type="Proteomes" id="UP000320762"/>
    </source>
</evidence>
<feature type="region of interest" description="Disordered" evidence="1">
    <location>
        <begin position="539"/>
        <end position="610"/>
    </location>
</feature>
<evidence type="ECO:0000313" key="2">
    <source>
        <dbReference type="EMBL" id="TRM69425.1"/>
    </source>
</evidence>
<feature type="compositionally biased region" description="Polar residues" evidence="1">
    <location>
        <begin position="153"/>
        <end position="176"/>
    </location>
</feature>
<name>A0A550CXA0_9AGAR</name>
<dbReference type="Proteomes" id="UP000320762">
    <property type="component" value="Unassembled WGS sequence"/>
</dbReference>
<dbReference type="OrthoDB" id="2996082at2759"/>
<feature type="region of interest" description="Disordered" evidence="1">
    <location>
        <begin position="742"/>
        <end position="824"/>
    </location>
</feature>
<feature type="compositionally biased region" description="Low complexity" evidence="1">
    <location>
        <begin position="138"/>
        <end position="152"/>
    </location>
</feature>
<protein>
    <submittedName>
        <fullName evidence="2">Uncharacterized protein</fullName>
    </submittedName>
</protein>
<feature type="region of interest" description="Disordered" evidence="1">
    <location>
        <begin position="272"/>
        <end position="331"/>
    </location>
</feature>
<feature type="region of interest" description="Disordered" evidence="1">
    <location>
        <begin position="344"/>
        <end position="373"/>
    </location>
</feature>
<accession>A0A550CXA0</accession>
<feature type="region of interest" description="Disordered" evidence="1">
    <location>
        <begin position="422"/>
        <end position="443"/>
    </location>
</feature>
<dbReference type="AlphaFoldDB" id="A0A550CXA0"/>
<feature type="region of interest" description="Disordered" evidence="1">
    <location>
        <begin position="134"/>
        <end position="196"/>
    </location>
</feature>
<feature type="compositionally biased region" description="Low complexity" evidence="1">
    <location>
        <begin position="772"/>
        <end position="783"/>
    </location>
</feature>
<feature type="region of interest" description="Disordered" evidence="1">
    <location>
        <begin position="662"/>
        <end position="717"/>
    </location>
</feature>
<organism evidence="2 3">
    <name type="scientific">Schizophyllum amplum</name>
    <dbReference type="NCBI Taxonomy" id="97359"/>
    <lineage>
        <taxon>Eukaryota</taxon>
        <taxon>Fungi</taxon>
        <taxon>Dikarya</taxon>
        <taxon>Basidiomycota</taxon>
        <taxon>Agaricomycotina</taxon>
        <taxon>Agaricomycetes</taxon>
        <taxon>Agaricomycetidae</taxon>
        <taxon>Agaricales</taxon>
        <taxon>Schizophyllaceae</taxon>
        <taxon>Schizophyllum</taxon>
    </lineage>
</organism>
<comment type="caution">
    <text evidence="2">The sequence shown here is derived from an EMBL/GenBank/DDBJ whole genome shotgun (WGS) entry which is preliminary data.</text>
</comment>
<dbReference type="EMBL" id="VDMD01000001">
    <property type="protein sequence ID" value="TRM69425.1"/>
    <property type="molecule type" value="Genomic_DNA"/>
</dbReference>
<gene>
    <name evidence="2" type="ORF">BD626DRAFT_563172</name>
</gene>
<feature type="compositionally biased region" description="Basic residues" evidence="1">
    <location>
        <begin position="803"/>
        <end position="824"/>
    </location>
</feature>
<evidence type="ECO:0000256" key="1">
    <source>
        <dbReference type="SAM" id="MobiDB-lite"/>
    </source>
</evidence>